<proteinExistence type="inferred from homology"/>
<feature type="region of interest" description="Disordered" evidence="5">
    <location>
        <begin position="227"/>
        <end position="249"/>
    </location>
</feature>
<name>A0ABV8KU91_9ACTN</name>
<dbReference type="Pfam" id="PF00300">
    <property type="entry name" value="His_Phos_1"/>
    <property type="match status" value="1"/>
</dbReference>
<evidence type="ECO:0000256" key="1">
    <source>
        <dbReference type="ARBA" id="ARBA00006717"/>
    </source>
</evidence>
<dbReference type="SUPFAM" id="SSF53254">
    <property type="entry name" value="Phosphoglycerate mutase-like"/>
    <property type="match status" value="1"/>
</dbReference>
<evidence type="ECO:0000313" key="6">
    <source>
        <dbReference type="EMBL" id="MFC4109516.1"/>
    </source>
</evidence>
<feature type="compositionally biased region" description="Basic and acidic residues" evidence="5">
    <location>
        <begin position="229"/>
        <end position="249"/>
    </location>
</feature>
<reference evidence="7" key="1">
    <citation type="journal article" date="2019" name="Int. J. Syst. Evol. Microbiol.">
        <title>The Global Catalogue of Microorganisms (GCM) 10K type strain sequencing project: providing services to taxonomists for standard genome sequencing and annotation.</title>
        <authorList>
            <consortium name="The Broad Institute Genomics Platform"/>
            <consortium name="The Broad Institute Genome Sequencing Center for Infectious Disease"/>
            <person name="Wu L."/>
            <person name="Ma J."/>
        </authorList>
    </citation>
    <scope>NUCLEOTIDE SEQUENCE [LARGE SCALE GENOMIC DNA]</scope>
    <source>
        <strain evidence="7">2902at01</strain>
    </source>
</reference>
<keyword evidence="7" id="KW-1185">Reference proteome</keyword>
<comment type="caution">
    <text evidence="6">The sequence shown here is derived from an EMBL/GenBank/DDBJ whole genome shotgun (WGS) entry which is preliminary data.</text>
</comment>
<dbReference type="SMART" id="SM00855">
    <property type="entry name" value="PGAM"/>
    <property type="match status" value="1"/>
</dbReference>
<keyword evidence="4" id="KW-0413">Isomerase</keyword>
<evidence type="ECO:0000256" key="4">
    <source>
        <dbReference type="ARBA" id="ARBA00023235"/>
    </source>
</evidence>
<dbReference type="EC" id="5.4.2.11" evidence="2"/>
<evidence type="ECO:0000256" key="3">
    <source>
        <dbReference type="ARBA" id="ARBA00023152"/>
    </source>
</evidence>
<dbReference type="PROSITE" id="PS00175">
    <property type="entry name" value="PG_MUTASE"/>
    <property type="match status" value="1"/>
</dbReference>
<dbReference type="EMBL" id="JBHSBN010000025">
    <property type="protein sequence ID" value="MFC4109516.1"/>
    <property type="molecule type" value="Genomic_DNA"/>
</dbReference>
<evidence type="ECO:0000313" key="7">
    <source>
        <dbReference type="Proteomes" id="UP001595868"/>
    </source>
</evidence>
<dbReference type="InterPro" id="IPR001345">
    <property type="entry name" value="PG/BPGM_mutase_AS"/>
</dbReference>
<protein>
    <recommendedName>
        <fullName evidence="2">phosphoglycerate mutase (2,3-diphosphoglycerate-dependent)</fullName>
        <ecNumber evidence="2">5.4.2.11</ecNumber>
    </recommendedName>
</protein>
<keyword evidence="3" id="KW-0324">Glycolysis</keyword>
<dbReference type="PANTHER" id="PTHR11931">
    <property type="entry name" value="PHOSPHOGLYCERATE MUTASE"/>
    <property type="match status" value="1"/>
</dbReference>
<gene>
    <name evidence="6" type="ORF">ACFOX0_26735</name>
</gene>
<dbReference type="RefSeq" id="WP_377550948.1">
    <property type="nucleotide sequence ID" value="NZ_JBHSBN010000025.1"/>
</dbReference>
<dbReference type="InterPro" id="IPR013078">
    <property type="entry name" value="His_Pase_superF_clade-1"/>
</dbReference>
<evidence type="ECO:0000256" key="5">
    <source>
        <dbReference type="SAM" id="MobiDB-lite"/>
    </source>
</evidence>
<dbReference type="InterPro" id="IPR029033">
    <property type="entry name" value="His_PPase_superfam"/>
</dbReference>
<dbReference type="Gene3D" id="3.40.50.1240">
    <property type="entry name" value="Phosphoglycerate mutase-like"/>
    <property type="match status" value="1"/>
</dbReference>
<dbReference type="InterPro" id="IPR005952">
    <property type="entry name" value="Phosphogly_mut1"/>
</dbReference>
<accession>A0ABV8KU91</accession>
<dbReference type="Proteomes" id="UP001595868">
    <property type="component" value="Unassembled WGS sequence"/>
</dbReference>
<comment type="similarity">
    <text evidence="1">Belongs to the phosphoglycerate mutase family. BPG-dependent PGAM subfamily.</text>
</comment>
<organism evidence="6 7">
    <name type="scientific">Micromonospora zhanjiangensis</name>
    <dbReference type="NCBI Taxonomy" id="1522057"/>
    <lineage>
        <taxon>Bacteria</taxon>
        <taxon>Bacillati</taxon>
        <taxon>Actinomycetota</taxon>
        <taxon>Actinomycetes</taxon>
        <taxon>Micromonosporales</taxon>
        <taxon>Micromonosporaceae</taxon>
        <taxon>Micromonospora</taxon>
    </lineage>
</organism>
<evidence type="ECO:0000256" key="2">
    <source>
        <dbReference type="ARBA" id="ARBA00012028"/>
    </source>
</evidence>
<dbReference type="CDD" id="cd07067">
    <property type="entry name" value="HP_PGM_like"/>
    <property type="match status" value="1"/>
</dbReference>
<sequence>MAELERTPELAQLWIVRHGESVGNVAAAEAEAAGTDRIDLTDRDADVPLSPLGREQAAATGRWLAGLPADRRPQVAVTSTYRRARQTADLALAGTGIPVSRDERLRDRELGILDLLTGQGVRARYPDEVTRRQRLGKFYYRPPGGESWADVALRLRALLGDLRRDHAGQRVILFGHEALVLLLRYLIEGLDEPELTELTRSTSVANCSVTGWSRAGSGRLVPDGFNEIGHLRQQDTPPTREDDVRAEPV</sequence>